<sequence length="658" mass="73621">MSAITPALDPPAENGSDRLLTGVTLAFLRDLPALVAELTDGGWPEGLTTDQLMRGRSNWPPGPLEWCIKDVTSEGLCCFIEWCEGKNLTKAQDGSKYFLPITHFVSHAWRANFPQLVATLESYATGGDNVDTPAAETAFFLDIFCINQHGQSLPVIHAPVPIDQKLKTSLEACRRTVMVLQPWEKPASFTRAWCLFEIMTTLEGLDPAGNSWKLDMALSPADQHRFVETLTHNFDDIMKNISNIDARKAEAGQPNDRTTIVQRIESGIGFWALNDAVISAIRTWLVDTANAALTRVQDTAGPESTNAVDLSSFIAMIHKEHGKYALALDMYKRVLVVRGRNRMDEAGDLDYAATLTNMGNVYVCLADYVSAEQDAYTPALEIIRTRLGVRHPRYALALSNRSNMYAKLGDHKRALEGYKTALEVQSRLPSEHLQYIATLNNMANGYSNLGDNERALEIFEHVQRNMGLGEEHPKFAATLTNIANVHVVQKHYKIALLEYLQVSEIQRRVLGESHPQYATTLNNIGNVYFRQGRYVSALKSYRSALALRRENLREGHPDTARTQHSIETVLQQHRLYVYARGDVRRKTLGMEKRQETTGDAICKMASDYEQENRHTDATVAYDYAGVVYTIACGANHGNTLDTQVKAASVREKLFQVVW</sequence>
<dbReference type="PROSITE" id="PS50293">
    <property type="entry name" value="TPR_REGION"/>
    <property type="match status" value="1"/>
</dbReference>
<evidence type="ECO:0000256" key="1">
    <source>
        <dbReference type="ARBA" id="ARBA00022737"/>
    </source>
</evidence>
<evidence type="ECO:0000313" key="4">
    <source>
        <dbReference type="EMBL" id="CAD8699080.1"/>
    </source>
</evidence>
<dbReference type="SMART" id="SM00028">
    <property type="entry name" value="TPR"/>
    <property type="match status" value="6"/>
</dbReference>
<evidence type="ECO:0000256" key="2">
    <source>
        <dbReference type="ARBA" id="ARBA00022803"/>
    </source>
</evidence>
<dbReference type="PROSITE" id="PS50005">
    <property type="entry name" value="TPR"/>
    <property type="match status" value="2"/>
</dbReference>
<dbReference type="Pfam" id="PF13424">
    <property type="entry name" value="TPR_12"/>
    <property type="match status" value="2"/>
</dbReference>
<keyword evidence="1" id="KW-0677">Repeat</keyword>
<feature type="repeat" description="TPR" evidence="3">
    <location>
        <begin position="518"/>
        <end position="551"/>
    </location>
</feature>
<name>A0A7S0S853_9CHLO</name>
<keyword evidence="2 3" id="KW-0802">TPR repeat</keyword>
<dbReference type="InterPro" id="IPR019734">
    <property type="entry name" value="TPR_rpt"/>
</dbReference>
<protein>
    <recommendedName>
        <fullName evidence="5">Mbre TPR repeat protein</fullName>
    </recommendedName>
</protein>
<proteinExistence type="predicted"/>
<feature type="repeat" description="TPR" evidence="3">
    <location>
        <begin position="395"/>
        <end position="428"/>
    </location>
</feature>
<organism evidence="4">
    <name type="scientific">Mantoniella antarctica</name>
    <dbReference type="NCBI Taxonomy" id="81844"/>
    <lineage>
        <taxon>Eukaryota</taxon>
        <taxon>Viridiplantae</taxon>
        <taxon>Chlorophyta</taxon>
        <taxon>Mamiellophyceae</taxon>
        <taxon>Mamiellales</taxon>
        <taxon>Mamiellaceae</taxon>
        <taxon>Mantoniella</taxon>
    </lineage>
</organism>
<dbReference type="Gene3D" id="1.25.40.10">
    <property type="entry name" value="Tetratricopeptide repeat domain"/>
    <property type="match status" value="2"/>
</dbReference>
<gene>
    <name evidence="4" type="ORF">MANT1106_LOCUS1761</name>
</gene>
<dbReference type="AlphaFoldDB" id="A0A7S0S853"/>
<evidence type="ECO:0000256" key="3">
    <source>
        <dbReference type="PROSITE-ProRule" id="PRU00339"/>
    </source>
</evidence>
<dbReference type="SUPFAM" id="SSF48452">
    <property type="entry name" value="TPR-like"/>
    <property type="match status" value="1"/>
</dbReference>
<reference evidence="4" key="1">
    <citation type="submission" date="2021-01" db="EMBL/GenBank/DDBJ databases">
        <authorList>
            <person name="Corre E."/>
            <person name="Pelletier E."/>
            <person name="Niang G."/>
            <person name="Scheremetjew M."/>
            <person name="Finn R."/>
            <person name="Kale V."/>
            <person name="Holt S."/>
            <person name="Cochrane G."/>
            <person name="Meng A."/>
            <person name="Brown T."/>
            <person name="Cohen L."/>
        </authorList>
    </citation>
    <scope>NUCLEOTIDE SEQUENCE</scope>
    <source>
        <strain evidence="4">SL-175</strain>
    </source>
</reference>
<dbReference type="InterPro" id="IPR011990">
    <property type="entry name" value="TPR-like_helical_dom_sf"/>
</dbReference>
<dbReference type="PANTHER" id="PTHR45641">
    <property type="entry name" value="TETRATRICOPEPTIDE REPEAT PROTEIN (AFU_ORTHOLOGUE AFUA_6G03870)"/>
    <property type="match status" value="1"/>
</dbReference>
<evidence type="ECO:0008006" key="5">
    <source>
        <dbReference type="Google" id="ProtNLM"/>
    </source>
</evidence>
<accession>A0A7S0S853</accession>
<dbReference type="EMBL" id="HBFC01003334">
    <property type="protein sequence ID" value="CAD8699080.1"/>
    <property type="molecule type" value="Transcribed_RNA"/>
</dbReference>